<name>A0A5J4QR13_9ZZZZ</name>
<dbReference type="PROSITE" id="PS51257">
    <property type="entry name" value="PROKAR_LIPOPROTEIN"/>
    <property type="match status" value="1"/>
</dbReference>
<dbReference type="Gene3D" id="2.60.40.1740">
    <property type="entry name" value="hypothetical protein (bacova_03559)"/>
    <property type="match status" value="1"/>
</dbReference>
<gene>
    <name evidence="2" type="ORF">EZS27_026368</name>
</gene>
<protein>
    <recommendedName>
        <fullName evidence="1">BT-3987-like N-terminal domain-containing protein</fullName>
    </recommendedName>
</protein>
<evidence type="ECO:0000259" key="1">
    <source>
        <dbReference type="Pfam" id="PF08522"/>
    </source>
</evidence>
<sequence>MKKYITYYGAIVLTLTLLISCLKEEGIFQDNGSSGIVELVLPARSTSTPYAVKTTTVIVEDVFELPIEINYTGVNGTPEDVRITLSIDDAAVSKYAPSGSTIALPSAYYELPSSDVVVIPKGQKQGVYTIKLKPKTFDLTKAYALGVKIASTSAGIVSGNYSTGIYYLPVKSPWEGKYNVTIDWELPESLASERQYFPESLDVNLSTQGPGIVRGTYIGDLFSGWTNYKFNPDGSIGIAFSSASMTNISVQESNSNVNTLIFSHKTSFSHPSYGDFVLIETYVKTGD</sequence>
<dbReference type="AlphaFoldDB" id="A0A5J4QR13"/>
<dbReference type="Pfam" id="PF08522">
    <property type="entry name" value="BT_3987-like_N"/>
    <property type="match status" value="1"/>
</dbReference>
<proteinExistence type="predicted"/>
<organism evidence="2">
    <name type="scientific">termite gut metagenome</name>
    <dbReference type="NCBI Taxonomy" id="433724"/>
    <lineage>
        <taxon>unclassified sequences</taxon>
        <taxon>metagenomes</taxon>
        <taxon>organismal metagenomes</taxon>
    </lineage>
</organism>
<evidence type="ECO:0000313" key="2">
    <source>
        <dbReference type="EMBL" id="KAA6324286.1"/>
    </source>
</evidence>
<feature type="domain" description="BT-3987-like N-terminal" evidence="1">
    <location>
        <begin position="54"/>
        <end position="154"/>
    </location>
</feature>
<comment type="caution">
    <text evidence="2">The sequence shown here is derived from an EMBL/GenBank/DDBJ whole genome shotgun (WGS) entry which is preliminary data.</text>
</comment>
<dbReference type="InterPro" id="IPR013728">
    <property type="entry name" value="BT_3987-like_N"/>
</dbReference>
<dbReference type="EMBL" id="SNRY01002607">
    <property type="protein sequence ID" value="KAA6324286.1"/>
    <property type="molecule type" value="Genomic_DNA"/>
</dbReference>
<accession>A0A5J4QR13</accession>
<reference evidence="2" key="1">
    <citation type="submission" date="2019-03" db="EMBL/GenBank/DDBJ databases">
        <title>Single cell metagenomics reveals metabolic interactions within the superorganism composed of flagellate Streblomastix strix and complex community of Bacteroidetes bacteria on its surface.</title>
        <authorList>
            <person name="Treitli S.C."/>
            <person name="Kolisko M."/>
            <person name="Husnik F."/>
            <person name="Keeling P."/>
            <person name="Hampl V."/>
        </authorList>
    </citation>
    <scope>NUCLEOTIDE SEQUENCE</scope>
    <source>
        <strain evidence="2">STM</strain>
    </source>
</reference>